<comment type="caution">
    <text evidence="2">The sequence shown here is derived from an EMBL/GenBank/DDBJ whole genome shotgun (WGS) entry which is preliminary data.</text>
</comment>
<evidence type="ECO:0008006" key="4">
    <source>
        <dbReference type="Google" id="ProtNLM"/>
    </source>
</evidence>
<dbReference type="PANTHER" id="PTHR38597">
    <property type="entry name" value="BLL3834 PROTEIN"/>
    <property type="match status" value="1"/>
</dbReference>
<name>A0A0F5JPM1_9BACT</name>
<evidence type="ECO:0000313" key="2">
    <source>
        <dbReference type="EMBL" id="KKB59766.1"/>
    </source>
</evidence>
<dbReference type="AlphaFoldDB" id="A0A0F5JPM1"/>
<dbReference type="PANTHER" id="PTHR38597:SF1">
    <property type="entry name" value="BLL3834 PROTEIN"/>
    <property type="match status" value="1"/>
</dbReference>
<dbReference type="RefSeq" id="WP_046144964.1">
    <property type="nucleotide sequence ID" value="NZ_KQ033912.1"/>
</dbReference>
<dbReference type="Pfam" id="PF05559">
    <property type="entry name" value="DUF763"/>
    <property type="match status" value="1"/>
</dbReference>
<dbReference type="InterPro" id="IPR008482">
    <property type="entry name" value="DUF763"/>
</dbReference>
<proteinExistence type="predicted"/>
<feature type="region of interest" description="Disordered" evidence="1">
    <location>
        <begin position="379"/>
        <end position="409"/>
    </location>
</feature>
<gene>
    <name evidence="2" type="ORF">HMPREF1535_00038</name>
</gene>
<protein>
    <recommendedName>
        <fullName evidence="4">DUF763 domain-containing protein</fullName>
    </recommendedName>
</protein>
<dbReference type="PATRIC" id="fig|927665.4.peg.32"/>
<organism evidence="2 3">
    <name type="scientific">Parabacteroides goldsteinii DSM 19448 = WAL 12034</name>
    <dbReference type="NCBI Taxonomy" id="927665"/>
    <lineage>
        <taxon>Bacteria</taxon>
        <taxon>Pseudomonadati</taxon>
        <taxon>Bacteroidota</taxon>
        <taxon>Bacteroidia</taxon>
        <taxon>Bacteroidales</taxon>
        <taxon>Tannerellaceae</taxon>
        <taxon>Parabacteroides</taxon>
    </lineage>
</organism>
<dbReference type="EMBL" id="AQHV01000001">
    <property type="protein sequence ID" value="KKB59766.1"/>
    <property type="molecule type" value="Genomic_DNA"/>
</dbReference>
<reference evidence="2 3" key="1">
    <citation type="submission" date="2013-04" db="EMBL/GenBank/DDBJ databases">
        <title>The Genome Sequence of Parabacteroides goldsteinii DSM 19448.</title>
        <authorList>
            <consortium name="The Broad Institute Genomics Platform"/>
            <person name="Earl A."/>
            <person name="Ward D."/>
            <person name="Feldgarden M."/>
            <person name="Gevers D."/>
            <person name="Martens E."/>
            <person name="Sakamoto M."/>
            <person name="Benno Y."/>
            <person name="Song Y."/>
            <person name="Liu C."/>
            <person name="Lee J."/>
            <person name="Bolanos M."/>
            <person name="Vaisanen M.L."/>
            <person name="Finegold S.M."/>
            <person name="Walker B."/>
            <person name="Young S."/>
            <person name="Zeng Q."/>
            <person name="Gargeya S."/>
            <person name="Fitzgerald M."/>
            <person name="Haas B."/>
            <person name="Abouelleil A."/>
            <person name="Allen A.W."/>
            <person name="Alvarado L."/>
            <person name="Arachchi H.M."/>
            <person name="Berlin A.M."/>
            <person name="Chapman S.B."/>
            <person name="Gainer-Dewar J."/>
            <person name="Goldberg J."/>
            <person name="Griggs A."/>
            <person name="Gujja S."/>
            <person name="Hansen M."/>
            <person name="Howarth C."/>
            <person name="Imamovic A."/>
            <person name="Ireland A."/>
            <person name="Larimer J."/>
            <person name="McCowan C."/>
            <person name="Murphy C."/>
            <person name="Pearson M."/>
            <person name="Poon T.W."/>
            <person name="Priest M."/>
            <person name="Roberts A."/>
            <person name="Saif S."/>
            <person name="Shea T."/>
            <person name="Sisk P."/>
            <person name="Sykes S."/>
            <person name="Wortman J."/>
            <person name="Nusbaum C."/>
            <person name="Birren B."/>
        </authorList>
    </citation>
    <scope>NUCLEOTIDE SEQUENCE [LARGE SCALE GENOMIC DNA]</scope>
    <source>
        <strain evidence="2 3">DSM 19448</strain>
    </source>
</reference>
<dbReference type="Proteomes" id="UP000033047">
    <property type="component" value="Unassembled WGS sequence"/>
</dbReference>
<dbReference type="HOGENOM" id="CLU_061722_0_0_10"/>
<feature type="compositionally biased region" description="Basic and acidic residues" evidence="1">
    <location>
        <begin position="392"/>
        <end position="401"/>
    </location>
</feature>
<evidence type="ECO:0000256" key="1">
    <source>
        <dbReference type="SAM" id="MobiDB-lite"/>
    </source>
</evidence>
<evidence type="ECO:0000313" key="3">
    <source>
        <dbReference type="Proteomes" id="UP000033047"/>
    </source>
</evidence>
<dbReference type="STRING" id="927665.HMPREF1535_00038"/>
<sequence>MKRGTADLPLHYGTVPPWLAERMSLLGGAIAEAIIIEYGRPALLQRLSDPFWFQSLGCVLGMDWHSSGITTSVMNALRKAINYRSEELGVYICGGRGKFSRETPNQLLEVANKTGLNGNELVRHSKLAAKVDNTAVQDGFQLYLHTFIVTKEGDWSVIQQGMNPNERMARRYHWLSSSLRSFMEEPHTSVCGRNQGLILNLTDKLAAPTKEGIMELTKESPDKLMREVSIILPNHHEVKAEDVNLKRLGAALILAHETNVSDMESLLLLEGVGPRTLQSLTLVSEVIHGTPSRFSDPARFSFAHGGKDGHPFPVPTSVYDETIEVFDKAIRQARLGEKDKSNALKNLSKISQEMEKSYTPSNYFDDWVQHERDTSYKYGGKTVFGNAKKPQKKEDKDKGKDGIQLSLWD</sequence>
<accession>A0A0F5JPM1</accession>